<evidence type="ECO:0000256" key="1">
    <source>
        <dbReference type="SAM" id="SignalP"/>
    </source>
</evidence>
<feature type="domain" description="3-keto-alpha-glucoside-1,2-lyase/3-keto-2-hydroxy-glucal hydratase" evidence="2">
    <location>
        <begin position="87"/>
        <end position="272"/>
    </location>
</feature>
<evidence type="ECO:0000313" key="3">
    <source>
        <dbReference type="EMBL" id="AEF04825.1"/>
    </source>
</evidence>
<accession>F5ZF48</accession>
<dbReference type="Pfam" id="PF06439">
    <property type="entry name" value="3keto-disac_hyd"/>
    <property type="match status" value="1"/>
</dbReference>
<dbReference type="InterPro" id="IPR010496">
    <property type="entry name" value="AL/BT2_dom"/>
</dbReference>
<proteinExistence type="predicted"/>
<feature type="chain" id="PRO_5003330615" evidence="1">
    <location>
        <begin position="47"/>
        <end position="274"/>
    </location>
</feature>
<reference evidence="3 4" key="1">
    <citation type="journal article" date="2011" name="J. Bacteriol.">
        <title>Complete genome sequence of the polycyclic aromatic hydrocarbon-degrading bacterium Alteromonas sp. strain SN2.</title>
        <authorList>
            <person name="Jin H.M."/>
            <person name="Jeong H."/>
            <person name="Moon E.J."/>
            <person name="Math R.K."/>
            <person name="Lee K."/>
            <person name="Kim H.J."/>
            <person name="Jeon C.O."/>
            <person name="Oh T.K."/>
            <person name="Kim J.F."/>
        </authorList>
    </citation>
    <scope>NUCLEOTIDE SEQUENCE [LARGE SCALE GENOMIC DNA]</scope>
    <source>
        <strain evidence="4">JCM 17741 / KACC 18427 / KCTC 11700BP / SN2</strain>
    </source>
</reference>
<name>F5ZF48_ALTNA</name>
<evidence type="ECO:0000313" key="4">
    <source>
        <dbReference type="Proteomes" id="UP000000683"/>
    </source>
</evidence>
<dbReference type="eggNOG" id="COG2133">
    <property type="taxonomic scope" value="Bacteria"/>
</dbReference>
<dbReference type="HOGENOM" id="CLU_067540_0_0_6"/>
<gene>
    <name evidence="3" type="ordered locus">ambt_16600</name>
</gene>
<dbReference type="EMBL" id="CP002339">
    <property type="protein sequence ID" value="AEF04825.1"/>
    <property type="molecule type" value="Genomic_DNA"/>
</dbReference>
<dbReference type="Proteomes" id="UP000000683">
    <property type="component" value="Chromosome"/>
</dbReference>
<dbReference type="Gene3D" id="2.60.120.560">
    <property type="entry name" value="Exo-inulinase, domain 1"/>
    <property type="match status" value="1"/>
</dbReference>
<dbReference type="GO" id="GO:0016787">
    <property type="term" value="F:hydrolase activity"/>
    <property type="evidence" value="ECO:0007669"/>
    <property type="project" value="InterPro"/>
</dbReference>
<feature type="signal peptide" evidence="1">
    <location>
        <begin position="1"/>
        <end position="46"/>
    </location>
</feature>
<organism evidence="3 4">
    <name type="scientific">Alteromonas naphthalenivorans</name>
    <dbReference type="NCBI Taxonomy" id="715451"/>
    <lineage>
        <taxon>Bacteria</taxon>
        <taxon>Pseudomonadati</taxon>
        <taxon>Pseudomonadota</taxon>
        <taxon>Gammaproteobacteria</taxon>
        <taxon>Alteromonadales</taxon>
        <taxon>Alteromonadaceae</taxon>
        <taxon>Alteromonas/Salinimonas group</taxon>
        <taxon>Alteromonas</taxon>
    </lineage>
</organism>
<dbReference type="KEGG" id="alt:ambt_16600"/>
<dbReference type="AlphaFoldDB" id="F5ZF48"/>
<keyword evidence="4" id="KW-1185">Reference proteome</keyword>
<protein>
    <submittedName>
        <fullName evidence="3">Multi-domain-containing protein</fullName>
    </submittedName>
</protein>
<evidence type="ECO:0000259" key="2">
    <source>
        <dbReference type="Pfam" id="PF06439"/>
    </source>
</evidence>
<keyword evidence="1" id="KW-0732">Signal</keyword>
<sequence>MTLYKNAAPELGPKVAASNSRFSLKAGAQIALAALLVASMAPLAFADDAERLERSKQAAKTEVWEPVPAVVSAKKNEVPSDAIPLLASDMSAWTSVKGGEAKWDFANGELTVKPGTGDIKTKQGFCDVQLHVEWKVPQPEPGMEGQQRNNSGIFFQQRYEIQVLDSYNNATYPNGQAGSVYKQTIPLVNAMRAPGEWQEYDIIYKAPVFDGDLLESPGYVTVIHNGVVVQNHVEIQGTTEWIGAPKYKAHGCEPIQLQDHGNLVSFRNMWVREL</sequence>